<sequence>MRTRRAWRRFSTVGVAVVLALLSAIVGPLQQADASTKNVPGQFVSKLYTEALGRVPTSTEWNAAVQQFADGGCTAQTLADLGQSVYTSADFARLGYDNPAKLTTLFRGAWNAEADPGLLAQWQSGLSQGESWSAVVAQFFVAPQFTELVPKICRGGSDSSATSYGMSGEAADGLPRATGGFAGTEEDLQRTLDQTPAGGTVQLAGRAVVRVTKPLRVPSGVTLTTSGEPATEQYAEMGRLVRAGDFDAAMVDVADGARLSGVWIDGARNNPDNSAPERTNVRVLGGTGTAVVGNKISNTAGSASVQVLGESAGHSCSRVVVSKNLITAYSNDHYLTKELSRDRTTGTWSDGIDVGCSDSTVTDNQIVDTGGVGIMLYRGADDTSRPQRSTISGNTIASAGVPMYAAIAVNPLYYVLSKGEAKDYDFGGSTISENHLWTAPNTHFVIGISIGSRPWYGGMAMVGANSGHGVSVAGNGTSGIGARVRTGIAVSGMDDVRITSDPAVWQHGVPGKSGDACPSTDVAASKTAGTADGLDTEVSFENTDLDGCMGEP</sequence>
<evidence type="ECO:0000313" key="4">
    <source>
        <dbReference type="Proteomes" id="UP000199103"/>
    </source>
</evidence>
<feature type="chain" id="PRO_5038944720" evidence="2">
    <location>
        <begin position="32"/>
        <end position="552"/>
    </location>
</feature>
<organism evidence="3 4">
    <name type="scientific">Microlunatus soli</name>
    <dbReference type="NCBI Taxonomy" id="630515"/>
    <lineage>
        <taxon>Bacteria</taxon>
        <taxon>Bacillati</taxon>
        <taxon>Actinomycetota</taxon>
        <taxon>Actinomycetes</taxon>
        <taxon>Propionibacteriales</taxon>
        <taxon>Propionibacteriaceae</taxon>
        <taxon>Microlunatus</taxon>
    </lineage>
</organism>
<dbReference type="EMBL" id="LT629772">
    <property type="protein sequence ID" value="SDT46296.1"/>
    <property type="molecule type" value="Genomic_DNA"/>
</dbReference>
<accession>A0A1H2AL92</accession>
<gene>
    <name evidence="3" type="ORF">SAMN04489812_6003</name>
</gene>
<feature type="region of interest" description="Disordered" evidence="1">
    <location>
        <begin position="509"/>
        <end position="530"/>
    </location>
</feature>
<dbReference type="RefSeq" id="WP_091531075.1">
    <property type="nucleotide sequence ID" value="NZ_LT629772.1"/>
</dbReference>
<dbReference type="InterPro" id="IPR006626">
    <property type="entry name" value="PbH1"/>
</dbReference>
<protein>
    <submittedName>
        <fullName evidence="3">Right handed beta helix region</fullName>
    </submittedName>
</protein>
<dbReference type="InterPro" id="IPR011050">
    <property type="entry name" value="Pectin_lyase_fold/virulence"/>
</dbReference>
<dbReference type="Gene3D" id="2.160.20.10">
    <property type="entry name" value="Single-stranded right-handed beta-helix, Pectin lyase-like"/>
    <property type="match status" value="1"/>
</dbReference>
<dbReference type="AlphaFoldDB" id="A0A1H2AL92"/>
<dbReference type="Proteomes" id="UP000199103">
    <property type="component" value="Chromosome I"/>
</dbReference>
<feature type="signal peptide" evidence="2">
    <location>
        <begin position="1"/>
        <end position="31"/>
    </location>
</feature>
<evidence type="ECO:0000256" key="1">
    <source>
        <dbReference type="SAM" id="MobiDB-lite"/>
    </source>
</evidence>
<dbReference type="SUPFAM" id="SSF51126">
    <property type="entry name" value="Pectin lyase-like"/>
    <property type="match status" value="1"/>
</dbReference>
<evidence type="ECO:0000313" key="3">
    <source>
        <dbReference type="EMBL" id="SDT46296.1"/>
    </source>
</evidence>
<proteinExistence type="predicted"/>
<dbReference type="SMART" id="SM00710">
    <property type="entry name" value="PbH1"/>
    <property type="match status" value="6"/>
</dbReference>
<dbReference type="InterPro" id="IPR012334">
    <property type="entry name" value="Pectin_lyas_fold"/>
</dbReference>
<reference evidence="3 4" key="1">
    <citation type="submission" date="2016-10" db="EMBL/GenBank/DDBJ databases">
        <authorList>
            <person name="de Groot N.N."/>
        </authorList>
    </citation>
    <scope>NUCLEOTIDE SEQUENCE [LARGE SCALE GENOMIC DNA]</scope>
    <source>
        <strain evidence="3 4">DSM 21800</strain>
    </source>
</reference>
<evidence type="ECO:0000256" key="2">
    <source>
        <dbReference type="SAM" id="SignalP"/>
    </source>
</evidence>
<dbReference type="OrthoDB" id="5172663at2"/>
<keyword evidence="2" id="KW-0732">Signal</keyword>
<keyword evidence="4" id="KW-1185">Reference proteome</keyword>
<name>A0A1H2AL92_9ACTN</name>